<evidence type="ECO:0000313" key="2">
    <source>
        <dbReference type="Proteomes" id="UP000033551"/>
    </source>
</evidence>
<evidence type="ECO:0000313" key="1">
    <source>
        <dbReference type="EMBL" id="KJY31354.1"/>
    </source>
</evidence>
<dbReference type="EMBL" id="JZWV01000498">
    <property type="protein sequence ID" value="KJY31354.1"/>
    <property type="molecule type" value="Genomic_DNA"/>
</dbReference>
<comment type="caution">
    <text evidence="1">The sequence shown here is derived from an EMBL/GenBank/DDBJ whole genome shotgun (WGS) entry which is preliminary data.</text>
</comment>
<dbReference type="OrthoDB" id="3431428at2"/>
<dbReference type="Proteomes" id="UP000033551">
    <property type="component" value="Unassembled WGS sequence"/>
</dbReference>
<accession>A0A0F4JC16</accession>
<dbReference type="AlphaFoldDB" id="A0A0F4JC16"/>
<name>A0A0F4JC16_9ACTN</name>
<keyword evidence="2" id="KW-1185">Reference proteome</keyword>
<gene>
    <name evidence="1" type="ORF">VR44_18330</name>
</gene>
<protein>
    <submittedName>
        <fullName evidence="1">Uncharacterized protein</fullName>
    </submittedName>
</protein>
<dbReference type="RefSeq" id="WP_045948605.1">
    <property type="nucleotide sequence ID" value="NZ_JZWV01000498.1"/>
</dbReference>
<proteinExistence type="predicted"/>
<dbReference type="STRING" id="68223.GCA_002028425_03389"/>
<sequence length="122" mass="12800">MSTAPQPSAVPQPPTQPEAIRAALAQVAPHLLADFDRDRASSTARARAEVSAVPLRAFTEAWAVEVAIARHPETAARLRALEARAGEVTDLGEARNITAEISRIRNAAAAEAGIRTAGEASK</sequence>
<organism evidence="1 2">
    <name type="scientific">Streptomyces katrae</name>
    <dbReference type="NCBI Taxonomy" id="68223"/>
    <lineage>
        <taxon>Bacteria</taxon>
        <taxon>Bacillati</taxon>
        <taxon>Actinomycetota</taxon>
        <taxon>Actinomycetes</taxon>
        <taxon>Kitasatosporales</taxon>
        <taxon>Streptomycetaceae</taxon>
        <taxon>Streptomyces</taxon>
    </lineage>
</organism>
<reference evidence="1 2" key="1">
    <citation type="submission" date="2015-02" db="EMBL/GenBank/DDBJ databases">
        <authorList>
            <person name="Ju K.-S."/>
            <person name="Doroghazi J.R."/>
            <person name="Metcalf W."/>
        </authorList>
    </citation>
    <scope>NUCLEOTIDE SEQUENCE [LARGE SCALE GENOMIC DNA]</scope>
    <source>
        <strain evidence="1 2">NRRL ISP-5550</strain>
    </source>
</reference>
<dbReference type="PATRIC" id="fig|68223.7.peg.8215"/>